<evidence type="ECO:0000259" key="1">
    <source>
        <dbReference type="SMART" id="SM00460"/>
    </source>
</evidence>
<dbReference type="Pfam" id="PF01841">
    <property type="entry name" value="Transglut_core"/>
    <property type="match status" value="1"/>
</dbReference>
<sequence length="279" mass="30973">MRIRIDHETRYGYARAARFIVQSLRLTPRSTEGQQVRDWRIETDVDTRLRRSEDAFGNIVHTLYTERPTDSLMVRVTGEVATVNTGGVLKGTPERLSPLVFLRSTPLTQADADMRAFAAEIGEGQPLDRLHRLMGAINESVAFMVGSTTVDHTAAEAFAQKQGVCQDHAQIFIACARRMGIPARYVSGHLHRSDGVINQDAAHAWAEGWVEDLGWIGFDPANGICPTEHYVRVATGLDALGSSPIRGTSYGGGRETMTVALRVRQMQQNQQQQQRQGWS</sequence>
<dbReference type="Pfam" id="PF08379">
    <property type="entry name" value="Bact_transglu_N"/>
    <property type="match status" value="1"/>
</dbReference>
<feature type="domain" description="Transglutaminase-like" evidence="1">
    <location>
        <begin position="157"/>
        <end position="222"/>
    </location>
</feature>
<dbReference type="PANTHER" id="PTHR33490:SF6">
    <property type="entry name" value="SLL1049 PROTEIN"/>
    <property type="match status" value="1"/>
</dbReference>
<dbReference type="SMART" id="SM00460">
    <property type="entry name" value="TGc"/>
    <property type="match status" value="1"/>
</dbReference>
<reference evidence="2 3" key="1">
    <citation type="submission" date="2020-08" db="EMBL/GenBank/DDBJ databases">
        <title>Genomic Encyclopedia of Type Strains, Phase IV (KMG-IV): sequencing the most valuable type-strain genomes for metagenomic binning, comparative biology and taxonomic classification.</title>
        <authorList>
            <person name="Goeker M."/>
        </authorList>
    </citation>
    <scope>NUCLEOTIDE SEQUENCE [LARGE SCALE GENOMIC DNA]</scope>
    <source>
        <strain evidence="2 3">DSM 4737</strain>
    </source>
</reference>
<organism evidence="2 3">
    <name type="scientific">Brevundimonas variabilis</name>
    <dbReference type="NCBI Taxonomy" id="74312"/>
    <lineage>
        <taxon>Bacteria</taxon>
        <taxon>Pseudomonadati</taxon>
        <taxon>Pseudomonadota</taxon>
        <taxon>Alphaproteobacteria</taxon>
        <taxon>Caulobacterales</taxon>
        <taxon>Caulobacteraceae</taxon>
        <taxon>Brevundimonas</taxon>
    </lineage>
</organism>
<dbReference type="Gene3D" id="3.10.620.30">
    <property type="match status" value="1"/>
</dbReference>
<dbReference type="InterPro" id="IPR002931">
    <property type="entry name" value="Transglutaminase-like"/>
</dbReference>
<gene>
    <name evidence="2" type="ORF">GGR13_000142</name>
</gene>
<dbReference type="GO" id="GO:0006508">
    <property type="term" value="P:proteolysis"/>
    <property type="evidence" value="ECO:0007669"/>
    <property type="project" value="UniProtKB-KW"/>
</dbReference>
<evidence type="ECO:0000313" key="2">
    <source>
        <dbReference type="EMBL" id="MBB5744570.1"/>
    </source>
</evidence>
<keyword evidence="3" id="KW-1185">Reference proteome</keyword>
<dbReference type="Proteomes" id="UP000545037">
    <property type="component" value="Unassembled WGS sequence"/>
</dbReference>
<dbReference type="RefSeq" id="WP_183211552.1">
    <property type="nucleotide sequence ID" value="NZ_JACHOR010000001.1"/>
</dbReference>
<evidence type="ECO:0000313" key="3">
    <source>
        <dbReference type="Proteomes" id="UP000545037"/>
    </source>
</evidence>
<dbReference type="InterPro" id="IPR013589">
    <property type="entry name" value="Bac_transglu_N"/>
</dbReference>
<dbReference type="PANTHER" id="PTHR33490">
    <property type="entry name" value="BLR5614 PROTEIN-RELATED"/>
    <property type="match status" value="1"/>
</dbReference>
<dbReference type="GO" id="GO:0008233">
    <property type="term" value="F:peptidase activity"/>
    <property type="evidence" value="ECO:0007669"/>
    <property type="project" value="UniProtKB-KW"/>
</dbReference>
<dbReference type="InterPro" id="IPR038765">
    <property type="entry name" value="Papain-like_cys_pep_sf"/>
</dbReference>
<keyword evidence="2" id="KW-0645">Protease</keyword>
<dbReference type="SUPFAM" id="SSF54001">
    <property type="entry name" value="Cysteine proteinases"/>
    <property type="match status" value="1"/>
</dbReference>
<proteinExistence type="predicted"/>
<keyword evidence="2" id="KW-0378">Hydrolase</keyword>
<accession>A0A7W9CFC2</accession>
<comment type="caution">
    <text evidence="2">The sequence shown here is derived from an EMBL/GenBank/DDBJ whole genome shotgun (WGS) entry which is preliminary data.</text>
</comment>
<protein>
    <submittedName>
        <fullName evidence="2">Transglutaminase-like putative cysteine protease</fullName>
    </submittedName>
</protein>
<name>A0A7W9CFC2_9CAUL</name>
<dbReference type="AlphaFoldDB" id="A0A7W9CFC2"/>
<dbReference type="EMBL" id="JACHOR010000001">
    <property type="protein sequence ID" value="MBB5744570.1"/>
    <property type="molecule type" value="Genomic_DNA"/>
</dbReference>